<evidence type="ECO:0000313" key="3">
    <source>
        <dbReference type="EMBL" id="TLU70797.1"/>
    </source>
</evidence>
<feature type="signal peptide" evidence="1">
    <location>
        <begin position="1"/>
        <end position="22"/>
    </location>
</feature>
<dbReference type="SUPFAM" id="SSF54001">
    <property type="entry name" value="Cysteine proteinases"/>
    <property type="match status" value="1"/>
</dbReference>
<feature type="domain" description="Peptidase C51" evidence="2">
    <location>
        <begin position="29"/>
        <end position="149"/>
    </location>
</feature>
<dbReference type="OrthoDB" id="7279151at2"/>
<dbReference type="PROSITE" id="PS51257">
    <property type="entry name" value="PROKAR_LIPOPROTEIN"/>
    <property type="match status" value="1"/>
</dbReference>
<keyword evidence="1" id="KW-0732">Signal</keyword>
<sequence length="230" mass="24559">MRQSVRQIGFTGMLGLMVAVTAASCFGTSALAHARHHHGGGRHYAGATPHVIQCVAFVQAASDIALHGNAVNWWEKAKGVYARGTAPEVGSVLNFRAISRMRLGHVALVTSIVDSRTIQIDQSHWNANGISRDVSVIDVSPSNDWSAVRVEIGHRGTFGSIYPTFGFIYPRPDSSGEIITARSDTPTRVASAFRPVTHASGTEVAEAPALTPEFSTTSLLGDDAPNRSLR</sequence>
<dbReference type="AlphaFoldDB" id="A0A5R9J2S9"/>
<dbReference type="InterPro" id="IPR007921">
    <property type="entry name" value="CHAP_dom"/>
</dbReference>
<keyword evidence="4" id="KW-1185">Reference proteome</keyword>
<dbReference type="EMBL" id="VCDI01000010">
    <property type="protein sequence ID" value="TLU70797.1"/>
    <property type="molecule type" value="Genomic_DNA"/>
</dbReference>
<evidence type="ECO:0000256" key="1">
    <source>
        <dbReference type="SAM" id="SignalP"/>
    </source>
</evidence>
<evidence type="ECO:0000313" key="4">
    <source>
        <dbReference type="Proteomes" id="UP000305654"/>
    </source>
</evidence>
<dbReference type="Pfam" id="PF05257">
    <property type="entry name" value="CHAP"/>
    <property type="match status" value="1"/>
</dbReference>
<name>A0A5R9J2S9_9PROT</name>
<dbReference type="InterPro" id="IPR038765">
    <property type="entry name" value="Papain-like_cys_pep_sf"/>
</dbReference>
<proteinExistence type="predicted"/>
<dbReference type="PROSITE" id="PS50911">
    <property type="entry name" value="CHAP"/>
    <property type="match status" value="1"/>
</dbReference>
<dbReference type="Gene3D" id="3.90.1720.10">
    <property type="entry name" value="endopeptidase domain like (from Nostoc punctiforme)"/>
    <property type="match status" value="1"/>
</dbReference>
<accession>A0A5R9J2S9</accession>
<evidence type="ECO:0000259" key="2">
    <source>
        <dbReference type="PROSITE" id="PS50911"/>
    </source>
</evidence>
<reference evidence="3 4" key="1">
    <citation type="submission" date="2019-05" db="EMBL/GenBank/DDBJ databases">
        <authorList>
            <person name="Pankratov T."/>
            <person name="Grouzdev D."/>
        </authorList>
    </citation>
    <scope>NUCLEOTIDE SEQUENCE [LARGE SCALE GENOMIC DNA]</scope>
    <source>
        <strain evidence="3 4">KEBCLARHB70R</strain>
    </source>
</reference>
<feature type="chain" id="PRO_5024360617" evidence="1">
    <location>
        <begin position="23"/>
        <end position="230"/>
    </location>
</feature>
<protein>
    <submittedName>
        <fullName evidence="3">CHAP domain-containing protein</fullName>
    </submittedName>
</protein>
<dbReference type="Proteomes" id="UP000305654">
    <property type="component" value="Unassembled WGS sequence"/>
</dbReference>
<gene>
    <name evidence="3" type="ORF">FE263_19590</name>
</gene>
<organism evidence="3 4">
    <name type="scientific">Lichenicoccus roseus</name>
    <dbReference type="NCBI Taxonomy" id="2683649"/>
    <lineage>
        <taxon>Bacteria</taxon>
        <taxon>Pseudomonadati</taxon>
        <taxon>Pseudomonadota</taxon>
        <taxon>Alphaproteobacteria</taxon>
        <taxon>Acetobacterales</taxon>
        <taxon>Acetobacteraceae</taxon>
        <taxon>Lichenicoccus</taxon>
    </lineage>
</organism>
<comment type="caution">
    <text evidence="3">The sequence shown here is derived from an EMBL/GenBank/DDBJ whole genome shotgun (WGS) entry which is preliminary data.</text>
</comment>